<accession>A0A1U7QQB4</accession>
<dbReference type="GO" id="GO:0032740">
    <property type="term" value="P:positive regulation of interleukin-17 production"/>
    <property type="evidence" value="ECO:0007669"/>
    <property type="project" value="Ensembl"/>
</dbReference>
<dbReference type="OrthoDB" id="9447832at2759"/>
<dbReference type="GO" id="GO:0090026">
    <property type="term" value="P:positive regulation of monocyte chemotaxis"/>
    <property type="evidence" value="ECO:0007669"/>
    <property type="project" value="Ensembl"/>
</dbReference>
<dbReference type="GO" id="GO:0048245">
    <property type="term" value="P:eosinophil chemotaxis"/>
    <property type="evidence" value="ECO:0007669"/>
    <property type="project" value="TreeGrafter"/>
</dbReference>
<dbReference type="GO" id="GO:0048020">
    <property type="term" value="F:CCR chemokine receptor binding"/>
    <property type="evidence" value="ECO:0007669"/>
    <property type="project" value="TreeGrafter"/>
</dbReference>
<protein>
    <submittedName>
        <fullName evidence="2">Uncharacterized protein LOC101838592</fullName>
    </submittedName>
</protein>
<proteinExistence type="predicted"/>
<dbReference type="KEGG" id="maua:101838592"/>
<dbReference type="GO" id="GO:0008009">
    <property type="term" value="F:chemokine activity"/>
    <property type="evidence" value="ECO:0007669"/>
    <property type="project" value="Ensembl"/>
</dbReference>
<evidence type="ECO:0000313" key="2">
    <source>
        <dbReference type="RefSeq" id="XP_005077021.2"/>
    </source>
</evidence>
<dbReference type="AlphaFoldDB" id="A0A1U7QQB4"/>
<dbReference type="STRING" id="10036.ENSMAUP00000013667"/>
<dbReference type="GO" id="GO:0006954">
    <property type="term" value="P:inflammatory response"/>
    <property type="evidence" value="ECO:0007669"/>
    <property type="project" value="TreeGrafter"/>
</dbReference>
<dbReference type="GO" id="GO:0070098">
    <property type="term" value="P:chemokine-mediated signaling pathway"/>
    <property type="evidence" value="ECO:0007669"/>
    <property type="project" value="TreeGrafter"/>
</dbReference>
<dbReference type="GeneID" id="101838592"/>
<dbReference type="GO" id="GO:0007204">
    <property type="term" value="P:positive regulation of cytosolic calcium ion concentration"/>
    <property type="evidence" value="ECO:0007669"/>
    <property type="project" value="Ensembl"/>
</dbReference>
<evidence type="ECO:0000313" key="1">
    <source>
        <dbReference type="Proteomes" id="UP000886700"/>
    </source>
</evidence>
<organism evidence="1 2">
    <name type="scientific">Mesocricetus auratus</name>
    <name type="common">Golden hamster</name>
    <dbReference type="NCBI Taxonomy" id="10036"/>
    <lineage>
        <taxon>Eukaryota</taxon>
        <taxon>Metazoa</taxon>
        <taxon>Chordata</taxon>
        <taxon>Craniata</taxon>
        <taxon>Vertebrata</taxon>
        <taxon>Euteleostomi</taxon>
        <taxon>Mammalia</taxon>
        <taxon>Eutheria</taxon>
        <taxon>Euarchontoglires</taxon>
        <taxon>Glires</taxon>
        <taxon>Rodentia</taxon>
        <taxon>Myomorpha</taxon>
        <taxon>Muroidea</taxon>
        <taxon>Cricetidae</taxon>
        <taxon>Cricetinae</taxon>
        <taxon>Mesocricetus</taxon>
    </lineage>
</organism>
<dbReference type="GO" id="GO:0050729">
    <property type="term" value="P:positive regulation of inflammatory response"/>
    <property type="evidence" value="ECO:0007669"/>
    <property type="project" value="Ensembl"/>
</dbReference>
<dbReference type="GO" id="GO:0061844">
    <property type="term" value="P:antimicrobial humoral immune response mediated by antimicrobial peptide"/>
    <property type="evidence" value="ECO:0007669"/>
    <property type="project" value="TreeGrafter"/>
</dbReference>
<dbReference type="RefSeq" id="XP_005077021.2">
    <property type="nucleotide sequence ID" value="XM_005076964.3"/>
</dbReference>
<dbReference type="GO" id="GO:0005615">
    <property type="term" value="C:extracellular space"/>
    <property type="evidence" value="ECO:0007669"/>
    <property type="project" value="UniProtKB-KW"/>
</dbReference>
<sequence>MVWESTPQLLIKAQYKMRQKRALGFTRHSLVAPERPEPETLTMKVITTALMCLLLAAMWPQDVDSKSMHVLSSRCCFRFLKKMPPPEVNPVLQRDQLLLFPPSCCIQAEERPRELCLEYKCLGSRLPEEGETLLAEVKMSYTFPSQLWRLQLPFTQSHTLHPPWLPCPLWLPDLSRVISYFMVLYLFKLWNLQLLLPVFIELHEDFFQGSDLIGSWA</sequence>
<dbReference type="Proteomes" id="UP000886700">
    <property type="component" value="Unplaced"/>
</dbReference>
<dbReference type="eggNOG" id="ENOG502SZRS">
    <property type="taxonomic scope" value="Eukaryota"/>
</dbReference>
<gene>
    <name evidence="2" type="primary">LOC101838592</name>
</gene>
<name>A0A1U7QQB4_MESAU</name>
<reference evidence="2" key="1">
    <citation type="submission" date="2025-08" db="UniProtKB">
        <authorList>
            <consortium name="RefSeq"/>
        </authorList>
    </citation>
    <scope>IDENTIFICATION</scope>
    <source>
        <tissue evidence="2">Liver</tissue>
    </source>
</reference>
<keyword evidence="1" id="KW-1185">Reference proteome</keyword>